<feature type="compositionally biased region" description="Pro residues" evidence="1">
    <location>
        <begin position="13"/>
        <end position="31"/>
    </location>
</feature>
<gene>
    <name evidence="2" type="ORF">LCGC14_2622700</name>
</gene>
<name>A0A0F9A2R3_9ZZZZ</name>
<sequence>MVSSKFSRRPVVQQPPPVCKSKLPPPIPVPPPPPPHDRLWLAATWAGFCTDLVFRSFSETIEFIEPFPDPGRNYNANRPAPPNTFHTSILWPGFEPSKLTFEWSTGTWRAIGYADLNLPEVPPVDIGPEPILSSFPGGATGTWHIYTS</sequence>
<dbReference type="AlphaFoldDB" id="A0A0F9A2R3"/>
<accession>A0A0F9A2R3</accession>
<feature type="region of interest" description="Disordered" evidence="1">
    <location>
        <begin position="1"/>
        <end position="31"/>
    </location>
</feature>
<organism evidence="2">
    <name type="scientific">marine sediment metagenome</name>
    <dbReference type="NCBI Taxonomy" id="412755"/>
    <lineage>
        <taxon>unclassified sequences</taxon>
        <taxon>metagenomes</taxon>
        <taxon>ecological metagenomes</taxon>
    </lineage>
</organism>
<evidence type="ECO:0000313" key="2">
    <source>
        <dbReference type="EMBL" id="KKL03780.1"/>
    </source>
</evidence>
<protein>
    <submittedName>
        <fullName evidence="2">Uncharacterized protein</fullName>
    </submittedName>
</protein>
<proteinExistence type="predicted"/>
<evidence type="ECO:0000256" key="1">
    <source>
        <dbReference type="SAM" id="MobiDB-lite"/>
    </source>
</evidence>
<comment type="caution">
    <text evidence="2">The sequence shown here is derived from an EMBL/GenBank/DDBJ whole genome shotgun (WGS) entry which is preliminary data.</text>
</comment>
<reference evidence="2" key="1">
    <citation type="journal article" date="2015" name="Nature">
        <title>Complex archaea that bridge the gap between prokaryotes and eukaryotes.</title>
        <authorList>
            <person name="Spang A."/>
            <person name="Saw J.H."/>
            <person name="Jorgensen S.L."/>
            <person name="Zaremba-Niedzwiedzka K."/>
            <person name="Martijn J."/>
            <person name="Lind A.E."/>
            <person name="van Eijk R."/>
            <person name="Schleper C."/>
            <person name="Guy L."/>
            <person name="Ettema T.J."/>
        </authorList>
    </citation>
    <scope>NUCLEOTIDE SEQUENCE</scope>
</reference>
<dbReference type="EMBL" id="LAZR01044794">
    <property type="protein sequence ID" value="KKL03780.1"/>
    <property type="molecule type" value="Genomic_DNA"/>
</dbReference>